<evidence type="ECO:0000256" key="12">
    <source>
        <dbReference type="ARBA" id="ARBA00023136"/>
    </source>
</evidence>
<dbReference type="InterPro" id="IPR011006">
    <property type="entry name" value="CheY-like_superfamily"/>
</dbReference>
<dbReference type="Gene3D" id="3.30.565.10">
    <property type="entry name" value="Histidine kinase-like ATPase, C-terminal domain"/>
    <property type="match status" value="1"/>
</dbReference>
<dbReference type="PRINTS" id="PR00344">
    <property type="entry name" value="BCTRLSENSOR"/>
</dbReference>
<accession>A0A1A8T1C6</accession>
<dbReference type="SUPFAM" id="SSF52172">
    <property type="entry name" value="CheY-like"/>
    <property type="match status" value="1"/>
</dbReference>
<dbReference type="PANTHER" id="PTHR43642:SF1">
    <property type="entry name" value="HYBRID SIGNAL TRANSDUCTION HISTIDINE KINASE G"/>
    <property type="match status" value="1"/>
</dbReference>
<feature type="modified residue" description="Phosphohistidine" evidence="13">
    <location>
        <position position="1977"/>
    </location>
</feature>
<proteinExistence type="predicted"/>
<dbReference type="InterPro" id="IPR036890">
    <property type="entry name" value="HATPase_C_sf"/>
</dbReference>
<dbReference type="FunFam" id="1.10.287.130:FF:000004">
    <property type="entry name" value="Ethylene receptor 1"/>
    <property type="match status" value="1"/>
</dbReference>
<evidence type="ECO:0000259" key="16">
    <source>
        <dbReference type="PROSITE" id="PS50011"/>
    </source>
</evidence>
<evidence type="ECO:0000256" key="11">
    <source>
        <dbReference type="ARBA" id="ARBA00023012"/>
    </source>
</evidence>
<dbReference type="SMART" id="SM00388">
    <property type="entry name" value="HisKA"/>
    <property type="match status" value="1"/>
</dbReference>
<dbReference type="GO" id="GO:0005524">
    <property type="term" value="F:ATP binding"/>
    <property type="evidence" value="ECO:0007669"/>
    <property type="project" value="UniProtKB-KW"/>
</dbReference>
<dbReference type="Pfam" id="PF01590">
    <property type="entry name" value="GAF"/>
    <property type="match status" value="1"/>
</dbReference>
<feature type="coiled-coil region" evidence="15">
    <location>
        <begin position="1481"/>
        <end position="1508"/>
    </location>
</feature>
<dbReference type="InterPro" id="IPR004358">
    <property type="entry name" value="Sig_transdc_His_kin-like_C"/>
</dbReference>
<dbReference type="Pfam" id="PF13191">
    <property type="entry name" value="AAA_16"/>
    <property type="match status" value="1"/>
</dbReference>
<dbReference type="PROSITE" id="PS50110">
    <property type="entry name" value="RESPONSE_REGULATORY"/>
    <property type="match status" value="1"/>
</dbReference>
<dbReference type="OrthoDB" id="5555669at2"/>
<dbReference type="PANTHER" id="PTHR43642">
    <property type="entry name" value="HYBRID SIGNAL TRANSDUCTION HISTIDINE KINASE G"/>
    <property type="match status" value="1"/>
</dbReference>
<dbReference type="Gene3D" id="1.10.510.10">
    <property type="entry name" value="Transferase(Phosphotransferase) domain 1"/>
    <property type="match status" value="1"/>
</dbReference>
<evidence type="ECO:0000256" key="1">
    <source>
        <dbReference type="ARBA" id="ARBA00000085"/>
    </source>
</evidence>
<evidence type="ECO:0000256" key="13">
    <source>
        <dbReference type="PROSITE-ProRule" id="PRU00110"/>
    </source>
</evidence>
<dbReference type="SMART" id="SM00065">
    <property type="entry name" value="GAF"/>
    <property type="match status" value="1"/>
</dbReference>
<dbReference type="Gene3D" id="1.10.287.130">
    <property type="match status" value="1"/>
</dbReference>
<dbReference type="Pfam" id="PF00512">
    <property type="entry name" value="HisKA"/>
    <property type="match status" value="1"/>
</dbReference>
<dbReference type="SMART" id="SM00387">
    <property type="entry name" value="HATPase_c"/>
    <property type="match status" value="1"/>
</dbReference>
<dbReference type="SMART" id="SM00448">
    <property type="entry name" value="REC"/>
    <property type="match status" value="1"/>
</dbReference>
<dbReference type="Pfam" id="PF00069">
    <property type="entry name" value="Pkinase"/>
    <property type="match status" value="1"/>
</dbReference>
<dbReference type="Pfam" id="PF02518">
    <property type="entry name" value="HATPase_c"/>
    <property type="match status" value="1"/>
</dbReference>
<dbReference type="Gene3D" id="3.30.450.40">
    <property type="match status" value="1"/>
</dbReference>
<evidence type="ECO:0000259" key="17">
    <source>
        <dbReference type="PROSITE" id="PS50109"/>
    </source>
</evidence>
<keyword evidence="15" id="KW-0175">Coiled coil</keyword>
<dbReference type="RefSeq" id="WP_067011686.1">
    <property type="nucleotide sequence ID" value="NZ_FLOB01000001.1"/>
</dbReference>
<keyword evidence="9" id="KW-0067">ATP-binding</keyword>
<evidence type="ECO:0000259" key="19">
    <source>
        <dbReference type="PROSITE" id="PS50894"/>
    </source>
</evidence>
<dbReference type="InterPro" id="IPR001789">
    <property type="entry name" value="Sig_transdc_resp-reg_receiver"/>
</dbReference>
<dbReference type="PROSITE" id="PS50894">
    <property type="entry name" value="HPT"/>
    <property type="match status" value="1"/>
</dbReference>
<dbReference type="InterPro" id="IPR011009">
    <property type="entry name" value="Kinase-like_dom_sf"/>
</dbReference>
<dbReference type="InterPro" id="IPR036097">
    <property type="entry name" value="HisK_dim/P_sf"/>
</dbReference>
<feature type="domain" description="Response regulatory" evidence="18">
    <location>
        <begin position="1778"/>
        <end position="1894"/>
    </location>
</feature>
<keyword evidence="21" id="KW-1185">Reference proteome</keyword>
<dbReference type="Pfam" id="PF01627">
    <property type="entry name" value="Hpt"/>
    <property type="match status" value="1"/>
</dbReference>
<evidence type="ECO:0000256" key="6">
    <source>
        <dbReference type="ARBA" id="ARBA00022692"/>
    </source>
</evidence>
<comment type="subcellular location">
    <subcellularLocation>
        <location evidence="2">Membrane</location>
    </subcellularLocation>
</comment>
<keyword evidence="4 14" id="KW-0597">Phosphoprotein</keyword>
<evidence type="ECO:0000313" key="20">
    <source>
        <dbReference type="EMBL" id="SBS24984.1"/>
    </source>
</evidence>
<dbReference type="Proteomes" id="UP000092544">
    <property type="component" value="Unassembled WGS sequence"/>
</dbReference>
<feature type="domain" description="HPt" evidence="19">
    <location>
        <begin position="1938"/>
        <end position="2029"/>
    </location>
</feature>
<dbReference type="EMBL" id="FLOB01000001">
    <property type="protein sequence ID" value="SBS24984.1"/>
    <property type="molecule type" value="Genomic_DNA"/>
</dbReference>
<feature type="domain" description="Protein kinase" evidence="16">
    <location>
        <begin position="7"/>
        <end position="269"/>
    </location>
</feature>
<dbReference type="InterPro" id="IPR041664">
    <property type="entry name" value="AAA_16"/>
</dbReference>
<dbReference type="CDD" id="cd14014">
    <property type="entry name" value="STKc_PknB_like"/>
    <property type="match status" value="1"/>
</dbReference>
<feature type="modified residue" description="4-aspartylphosphate" evidence="14">
    <location>
        <position position="1827"/>
    </location>
</feature>
<evidence type="ECO:0000259" key="18">
    <source>
        <dbReference type="PROSITE" id="PS50110"/>
    </source>
</evidence>
<dbReference type="InterPro" id="IPR053159">
    <property type="entry name" value="Hybrid_Histidine_Kinase"/>
</dbReference>
<dbReference type="SUPFAM" id="SSF47384">
    <property type="entry name" value="Homodimeric domain of signal transducing histidine kinase"/>
    <property type="match status" value="1"/>
</dbReference>
<dbReference type="Pfam" id="PF25503">
    <property type="entry name" value="TPR_CHK1"/>
    <property type="match status" value="1"/>
</dbReference>
<dbReference type="Gene3D" id="1.20.120.160">
    <property type="entry name" value="HPT domain"/>
    <property type="match status" value="1"/>
</dbReference>
<dbReference type="InterPro" id="IPR008207">
    <property type="entry name" value="Sig_transdc_His_kin_Hpt_dom"/>
</dbReference>
<evidence type="ECO:0000256" key="5">
    <source>
        <dbReference type="ARBA" id="ARBA00022679"/>
    </source>
</evidence>
<keyword evidence="6" id="KW-0812">Transmembrane</keyword>
<evidence type="ECO:0000256" key="10">
    <source>
        <dbReference type="ARBA" id="ARBA00022989"/>
    </source>
</evidence>
<dbReference type="STRING" id="1792290.MSP8886_00134"/>
<keyword evidence="5 20" id="KW-0808">Transferase</keyword>
<evidence type="ECO:0000256" key="15">
    <source>
        <dbReference type="SAM" id="Coils"/>
    </source>
</evidence>
<dbReference type="CDD" id="cd00088">
    <property type="entry name" value="HPT"/>
    <property type="match status" value="1"/>
</dbReference>
<evidence type="ECO:0000256" key="8">
    <source>
        <dbReference type="ARBA" id="ARBA00022777"/>
    </source>
</evidence>
<dbReference type="CDD" id="cd00082">
    <property type="entry name" value="HisKA"/>
    <property type="match status" value="1"/>
</dbReference>
<feature type="coiled-coil region" evidence="15">
    <location>
        <begin position="727"/>
        <end position="754"/>
    </location>
</feature>
<dbReference type="InterPro" id="IPR000719">
    <property type="entry name" value="Prot_kinase_dom"/>
</dbReference>
<dbReference type="SUPFAM" id="SSF47226">
    <property type="entry name" value="Histidine-containing phosphotransfer domain, HPT domain"/>
    <property type="match status" value="1"/>
</dbReference>
<dbReference type="CDD" id="cd16922">
    <property type="entry name" value="HATPase_EvgS-ArcB-TorS-like"/>
    <property type="match status" value="1"/>
</dbReference>
<keyword evidence="10" id="KW-1133">Transmembrane helix</keyword>
<evidence type="ECO:0000256" key="4">
    <source>
        <dbReference type="ARBA" id="ARBA00022553"/>
    </source>
</evidence>
<evidence type="ECO:0000256" key="9">
    <source>
        <dbReference type="ARBA" id="ARBA00022840"/>
    </source>
</evidence>
<dbReference type="InterPro" id="IPR027417">
    <property type="entry name" value="P-loop_NTPase"/>
</dbReference>
<evidence type="ECO:0000256" key="2">
    <source>
        <dbReference type="ARBA" id="ARBA00004370"/>
    </source>
</evidence>
<dbReference type="SUPFAM" id="SSF52540">
    <property type="entry name" value="P-loop containing nucleoside triphosphate hydrolases"/>
    <property type="match status" value="1"/>
</dbReference>
<keyword evidence="7" id="KW-0547">Nucleotide-binding</keyword>
<keyword evidence="12" id="KW-0472">Membrane</keyword>
<dbReference type="Gene3D" id="3.40.50.300">
    <property type="entry name" value="P-loop containing nucleotide triphosphate hydrolases"/>
    <property type="match status" value="1"/>
</dbReference>
<dbReference type="GO" id="GO:0016020">
    <property type="term" value="C:membrane"/>
    <property type="evidence" value="ECO:0007669"/>
    <property type="project" value="UniProtKB-SubCell"/>
</dbReference>
<dbReference type="SUPFAM" id="SSF56112">
    <property type="entry name" value="Protein kinase-like (PK-like)"/>
    <property type="match status" value="1"/>
</dbReference>
<dbReference type="Gene3D" id="3.40.50.2300">
    <property type="match status" value="1"/>
</dbReference>
<dbReference type="GO" id="GO:0000155">
    <property type="term" value="F:phosphorelay sensor kinase activity"/>
    <property type="evidence" value="ECO:0007669"/>
    <property type="project" value="InterPro"/>
</dbReference>
<dbReference type="InterPro" id="IPR036641">
    <property type="entry name" value="HPT_dom_sf"/>
</dbReference>
<reference evidence="20 21" key="1">
    <citation type="submission" date="2016-06" db="EMBL/GenBank/DDBJ databases">
        <authorList>
            <person name="Kjaerup R.B."/>
            <person name="Dalgaard T.S."/>
            <person name="Juul-Madsen H.R."/>
        </authorList>
    </citation>
    <scope>NUCLEOTIDE SEQUENCE [LARGE SCALE GENOMIC DNA]</scope>
    <source>
        <strain evidence="20 21">CECT 8886</strain>
    </source>
</reference>
<dbReference type="InterPro" id="IPR003594">
    <property type="entry name" value="HATPase_dom"/>
</dbReference>
<dbReference type="PROSITE" id="PS50109">
    <property type="entry name" value="HIS_KIN"/>
    <property type="match status" value="1"/>
</dbReference>
<evidence type="ECO:0000256" key="14">
    <source>
        <dbReference type="PROSITE-ProRule" id="PRU00169"/>
    </source>
</evidence>
<dbReference type="InterPro" id="IPR029016">
    <property type="entry name" value="GAF-like_dom_sf"/>
</dbReference>
<keyword evidence="11" id="KW-0902">Two-component regulatory system</keyword>
<dbReference type="CDD" id="cd17546">
    <property type="entry name" value="REC_hyHK_CKI1_RcsC-like"/>
    <property type="match status" value="1"/>
</dbReference>
<dbReference type="PROSITE" id="PS50011">
    <property type="entry name" value="PROTEIN_KINASE_DOM"/>
    <property type="match status" value="1"/>
</dbReference>
<dbReference type="InterPro" id="IPR003661">
    <property type="entry name" value="HisK_dim/P_dom"/>
</dbReference>
<evidence type="ECO:0000256" key="7">
    <source>
        <dbReference type="ARBA" id="ARBA00022741"/>
    </source>
</evidence>
<dbReference type="SUPFAM" id="SSF55874">
    <property type="entry name" value="ATPase domain of HSP90 chaperone/DNA topoisomerase II/histidine kinase"/>
    <property type="match status" value="1"/>
</dbReference>
<evidence type="ECO:0000256" key="3">
    <source>
        <dbReference type="ARBA" id="ARBA00012438"/>
    </source>
</evidence>
<protein>
    <recommendedName>
        <fullName evidence="3">histidine kinase</fullName>
        <ecNumber evidence="3">2.7.13.3</ecNumber>
    </recommendedName>
</protein>
<organism evidence="20 21">
    <name type="scientific">Marinomonas spartinae</name>
    <dbReference type="NCBI Taxonomy" id="1792290"/>
    <lineage>
        <taxon>Bacteria</taxon>
        <taxon>Pseudomonadati</taxon>
        <taxon>Pseudomonadota</taxon>
        <taxon>Gammaproteobacteria</taxon>
        <taxon>Oceanospirillales</taxon>
        <taxon>Oceanospirillaceae</taxon>
        <taxon>Marinomonas</taxon>
    </lineage>
</organism>
<keyword evidence="8 20" id="KW-0418">Kinase</keyword>
<dbReference type="InterPro" id="IPR005467">
    <property type="entry name" value="His_kinase_dom"/>
</dbReference>
<comment type="catalytic activity">
    <reaction evidence="1">
        <text>ATP + protein L-histidine = ADP + protein N-phospho-L-histidine.</text>
        <dbReference type="EC" id="2.7.13.3"/>
    </reaction>
</comment>
<dbReference type="InterPro" id="IPR003018">
    <property type="entry name" value="GAF"/>
</dbReference>
<name>A0A1A8T1C6_9GAMM</name>
<dbReference type="FunFam" id="3.30.565.10:FF:000010">
    <property type="entry name" value="Sensor histidine kinase RcsC"/>
    <property type="match status" value="1"/>
</dbReference>
<dbReference type="Pfam" id="PF00072">
    <property type="entry name" value="Response_reg"/>
    <property type="match status" value="1"/>
</dbReference>
<feature type="domain" description="Histidine kinase" evidence="17">
    <location>
        <begin position="1515"/>
        <end position="1736"/>
    </location>
</feature>
<dbReference type="EC" id="2.7.13.3" evidence="3"/>
<dbReference type="SUPFAM" id="SSF55781">
    <property type="entry name" value="GAF domain-like"/>
    <property type="match status" value="1"/>
</dbReference>
<sequence length="2109" mass="237458">MILVPGYTTQSLLFDGRHSLVLRGVRNRDALPVIIKLLKQEFPSVEQLNCFREEFLLQQRLSHIDGICRVLSLEKLGHSLFLVMEDIGGESIAQILHSAPLRLEETLQLTNQLSNTLEAIHQAQVVHGDINPNNVIWNRETGECCLIDFGIAKELSTAIDKAIPVFSLSGSLGYISPEQTGRMNRMLDYRSDFYSLGATLYACLTGEPPFTHHDPIELIHSHLAISPIPPNQVDPRIPQVVSDIILKLLSKSIEERYQSARGLGCDIVYCLQQLQTTGEIESFPLAQKDLFPQFQVPEKLYGREKDIAYLDAVVEKSISGSGELFLVSGYSGVGKSSLVEQAKQASQTHLGFFVSGKFDQFNRDVPYSALKQACQQLAHLLLSKEEESIDYWRTQLLSVLGENGRVITDLAPSFELIIGEQPKLIELSAMESQSRFNLIFPKFIQLFCSQDHPLTLFFDDLQWADSASLRLIESLITSSQAHHFLVIGAYRDNEVSVTHPLSLMLKELRENYANVNELKLQPLTEQDVSALLRDSVHRNDEQQARLAALCYGKTLGNPFFLKQFLGELSSEGLIYFDSQQGLWHWDQKQIERLDVADHIVDLMVRKIEHLSLDAQALLKTAACIGNRFDTNILSLLTDQTTEQTADLLAEILDQGLVVQLDASTQTSLSELGTSFYKFLHDQVQQAAYYMLPDAERQVCHLTIGLAFQQQEGIFHLSESLFSIVNHLNLALALLEDEEKRRELAELNLLASQRAKKANAYEHALHYIQSAIAILEHKGWEDYYPLTLSCYKECAEVELLCGNVEAGHQYCALLLEKSKTVMEKVEVYAHQVELYANHGRFQEALDVGCDAIRLLGVEWPTDAEEIEQAMLSESQIIQSYLEQNTVESLLSLPVMQAAEKRMLCQLLGMIWGPAINTNLPMSTLAVVKLVALSIQYGNTDVSPFGYTCYGSMLSIFYGDYETGYRFGQLSVDLVDKTDNHKLRCKVYTMFAVTNSPWSASLHDSIALLKSALSAGMDVGDRIFISYSAFHILKIMKLAGLPLTDVIKENQHIRPILENIGDPNTLEILEILERNTALLQGDSHSTKSWNDEGFNEREFVKQMEQQQHALCLNYYYLNKMQECFLFGRYQQGSDMAEKAAVTLDATFGWFTNADYYFMQGLILASLCDEEESEEEKHAIISKINVCLSRLTDWATNYPDNFANKVHLIRAELARLHGEHKQAVDLFDLAIEESDKQGFLHQSGIANELAARYWMSRSKSKFAGLYLKEAHHNYMRWGAQAKVIALELAFPELVRSRDNSDAYSTEMSLTTASNSLDLLSVVKASQIISEEIVLEHLLTKLMRTIFMEAGAQRGMLALNINGDWLIEAQGELDQGEVTVLQDIPLTENANLSYPSSIFSYVRRTLTPLIIDNAQQNAAFVKDPYIAKCQPKSVLCYPIVKRGKALGLLYLENNLVASAFTQDRLQVLAILAGQAAISIDNALVYATLEKRVEERTEQLSYAKRQAEEANRAKSMFLATMSHEIRTPMNAIIGMSKLTQKTPLSVEQRGFVDNILISAEDLMGIINDILDYSKIEAKKMTIENTTFSLKQVIDHVLMVSSIKAQEKRLRLDINIADQTPIDLLGDPLRIQQVLINLVNNAIKFTDRGHITITVSPQFLADDKEVLRFSVKDTGVGMTLEQQTCLFQPFTQVDDTITRRYGGSGLGLAICHQLVDLMNGRIWLDSELGQGSTFHFQIPLQRSLQSRAWKNDVKAASKVRVLTANDGAVAEHEHRKPHSLAGKTLLLVDDNTLNRQIVVSFLEELDVGIDIATNGEEALQMLNPDRHQLLLMDLQMPVMDGFTATRHIRHRYPDLDLPIIAMTANAGLEDRQRCLDAGMTDYMSKPINPEALLDMVSRYMTVEESVTPPKPSQQSPLSFDELIMRLNQDVGLDTELALPRISGRQEVYKQVIQDFIQEGLTNMVLLKQLEASGQLDDLRICVHSLKSNAAYLGATQLEEESRQLEKCLEDQAPYIDLFDCVCETLSTLLEKLYTVIDEVKSPVPEPEEVSIGLLLEEIELLLAASDFQVARSLLRLKQHPDAANWVSQVDEIISLVDDIEFERARERISKLRLQR</sequence>
<gene>
    <name evidence="20" type="primary">luxQ_1</name>
    <name evidence="20" type="ORF">MSP8886_00134</name>
</gene>
<evidence type="ECO:0000313" key="21">
    <source>
        <dbReference type="Proteomes" id="UP000092544"/>
    </source>
</evidence>